<evidence type="ECO:0000256" key="1">
    <source>
        <dbReference type="ARBA" id="ARBA00001946"/>
    </source>
</evidence>
<keyword evidence="11" id="KW-1185">Reference proteome</keyword>
<comment type="function">
    <text evidence="8">Toxic component of a toxin-antitoxin (TA) system. An RNase.</text>
</comment>
<dbReference type="Proteomes" id="UP000051254">
    <property type="component" value="Unassembled WGS sequence"/>
</dbReference>
<dbReference type="OrthoDB" id="9804823at2"/>
<dbReference type="InterPro" id="IPR022907">
    <property type="entry name" value="VapC_family"/>
</dbReference>
<keyword evidence="3 8" id="KW-0540">Nuclease</keyword>
<keyword evidence="8" id="KW-0800">Toxin</keyword>
<dbReference type="EC" id="3.1.-.-" evidence="8"/>
<dbReference type="GO" id="GO:0090729">
    <property type="term" value="F:toxin activity"/>
    <property type="evidence" value="ECO:0007669"/>
    <property type="project" value="UniProtKB-KW"/>
</dbReference>
<dbReference type="GO" id="GO:0004540">
    <property type="term" value="F:RNA nuclease activity"/>
    <property type="evidence" value="ECO:0007669"/>
    <property type="project" value="InterPro"/>
</dbReference>
<evidence type="ECO:0000259" key="9">
    <source>
        <dbReference type="Pfam" id="PF01850"/>
    </source>
</evidence>
<dbReference type="Pfam" id="PF01850">
    <property type="entry name" value="PIN"/>
    <property type="match status" value="1"/>
</dbReference>
<organism evidence="10 11">
    <name type="scientific">Stenotrophomonas koreensis</name>
    <dbReference type="NCBI Taxonomy" id="266128"/>
    <lineage>
        <taxon>Bacteria</taxon>
        <taxon>Pseudomonadati</taxon>
        <taxon>Pseudomonadota</taxon>
        <taxon>Gammaproteobacteria</taxon>
        <taxon>Lysobacterales</taxon>
        <taxon>Lysobacteraceae</taxon>
        <taxon>Stenotrophomonas</taxon>
    </lineage>
</organism>
<dbReference type="Gene3D" id="3.40.50.1010">
    <property type="entry name" value="5'-nuclease"/>
    <property type="match status" value="1"/>
</dbReference>
<sequence length="139" mass="14298">MIVLDTNVVSEAMRPSPSPQVLAWLDQQAAETLHLTAVNLAELLVGLELLPQGKRKPGLDAALAGLLDELFGGRVLAFDEQAAKHYAGIIGNGHRAGTTIGVADGQIAAIAAAHGFAVATRGRGGFEGAGIAVIDPWQA</sequence>
<accession>A0A0R0BMJ9</accession>
<evidence type="ECO:0000256" key="6">
    <source>
        <dbReference type="ARBA" id="ARBA00022842"/>
    </source>
</evidence>
<comment type="caution">
    <text evidence="10">The sequence shown here is derived from an EMBL/GenBank/DDBJ whole genome shotgun (WGS) entry which is preliminary data.</text>
</comment>
<dbReference type="InterPro" id="IPR050556">
    <property type="entry name" value="Type_II_TA_system_RNase"/>
</dbReference>
<dbReference type="PANTHER" id="PTHR33653:SF1">
    <property type="entry name" value="RIBONUCLEASE VAPC2"/>
    <property type="match status" value="1"/>
</dbReference>
<dbReference type="SUPFAM" id="SSF88723">
    <property type="entry name" value="PIN domain-like"/>
    <property type="match status" value="1"/>
</dbReference>
<keyword evidence="2 8" id="KW-1277">Toxin-antitoxin system</keyword>
<evidence type="ECO:0000256" key="2">
    <source>
        <dbReference type="ARBA" id="ARBA00022649"/>
    </source>
</evidence>
<dbReference type="InterPro" id="IPR029060">
    <property type="entry name" value="PIN-like_dom_sf"/>
</dbReference>
<comment type="cofactor">
    <cofactor evidence="1 8">
        <name>Mg(2+)</name>
        <dbReference type="ChEBI" id="CHEBI:18420"/>
    </cofactor>
</comment>
<feature type="binding site" evidence="8">
    <location>
        <position position="104"/>
    </location>
    <ligand>
        <name>Mg(2+)</name>
        <dbReference type="ChEBI" id="CHEBI:18420"/>
    </ligand>
</feature>
<dbReference type="PATRIC" id="fig|266128.3.peg.199"/>
<dbReference type="InterPro" id="IPR002716">
    <property type="entry name" value="PIN_dom"/>
</dbReference>
<dbReference type="STRING" id="266128.ABB25_06645"/>
<evidence type="ECO:0000256" key="8">
    <source>
        <dbReference type="HAMAP-Rule" id="MF_00265"/>
    </source>
</evidence>
<gene>
    <name evidence="8" type="primary">vapC</name>
    <name evidence="10" type="ORF">ABB25_06645</name>
</gene>
<evidence type="ECO:0000256" key="5">
    <source>
        <dbReference type="ARBA" id="ARBA00022801"/>
    </source>
</evidence>
<dbReference type="AlphaFoldDB" id="A0A0R0BMJ9"/>
<evidence type="ECO:0000313" key="11">
    <source>
        <dbReference type="Proteomes" id="UP000051254"/>
    </source>
</evidence>
<dbReference type="EMBL" id="LDJH01000011">
    <property type="protein sequence ID" value="KRG58325.1"/>
    <property type="molecule type" value="Genomic_DNA"/>
</dbReference>
<evidence type="ECO:0000256" key="3">
    <source>
        <dbReference type="ARBA" id="ARBA00022722"/>
    </source>
</evidence>
<dbReference type="GO" id="GO:0000287">
    <property type="term" value="F:magnesium ion binding"/>
    <property type="evidence" value="ECO:0007669"/>
    <property type="project" value="UniProtKB-UniRule"/>
</dbReference>
<keyword evidence="5 8" id="KW-0378">Hydrolase</keyword>
<evidence type="ECO:0000256" key="4">
    <source>
        <dbReference type="ARBA" id="ARBA00022723"/>
    </source>
</evidence>
<evidence type="ECO:0000256" key="7">
    <source>
        <dbReference type="ARBA" id="ARBA00038093"/>
    </source>
</evidence>
<dbReference type="GO" id="GO:0016787">
    <property type="term" value="F:hydrolase activity"/>
    <property type="evidence" value="ECO:0007669"/>
    <property type="project" value="UniProtKB-KW"/>
</dbReference>
<comment type="similarity">
    <text evidence="7 8">Belongs to the PINc/VapC protein family.</text>
</comment>
<feature type="binding site" evidence="8">
    <location>
        <position position="5"/>
    </location>
    <ligand>
        <name>Mg(2+)</name>
        <dbReference type="ChEBI" id="CHEBI:18420"/>
    </ligand>
</feature>
<feature type="domain" description="PIN" evidence="9">
    <location>
        <begin position="2"/>
        <end position="124"/>
    </location>
</feature>
<keyword evidence="4 8" id="KW-0479">Metal-binding</keyword>
<protein>
    <recommendedName>
        <fullName evidence="8">Ribonuclease VapC</fullName>
        <shortName evidence="8">RNase VapC</shortName>
        <ecNumber evidence="8">3.1.-.-</ecNumber>
    </recommendedName>
    <alternativeName>
        <fullName evidence="8">Toxin VapC</fullName>
    </alternativeName>
</protein>
<dbReference type="HAMAP" id="MF_00265">
    <property type="entry name" value="VapC_Nob1"/>
    <property type="match status" value="1"/>
</dbReference>
<dbReference type="RefSeq" id="WP_057665182.1">
    <property type="nucleotide sequence ID" value="NZ_LDJH01000011.1"/>
</dbReference>
<dbReference type="CDD" id="cd18731">
    <property type="entry name" value="PIN_NgFitB-like"/>
    <property type="match status" value="1"/>
</dbReference>
<dbReference type="PANTHER" id="PTHR33653">
    <property type="entry name" value="RIBONUCLEASE VAPC2"/>
    <property type="match status" value="1"/>
</dbReference>
<evidence type="ECO:0000313" key="10">
    <source>
        <dbReference type="EMBL" id="KRG58325.1"/>
    </source>
</evidence>
<proteinExistence type="inferred from homology"/>
<reference evidence="10 11" key="1">
    <citation type="submission" date="2015-05" db="EMBL/GenBank/DDBJ databases">
        <title>Genome sequencing and analysis of members of genus Stenotrophomonas.</title>
        <authorList>
            <person name="Patil P.P."/>
            <person name="Midha S."/>
            <person name="Patil P.B."/>
        </authorList>
    </citation>
    <scope>NUCLEOTIDE SEQUENCE [LARGE SCALE GENOMIC DNA]</scope>
    <source>
        <strain evidence="10 11">DSM 17805</strain>
    </source>
</reference>
<name>A0A0R0BMJ9_9GAMM</name>
<keyword evidence="6 8" id="KW-0460">Magnesium</keyword>